<name>A0A7R9AT16_TIMSH</name>
<gene>
    <name evidence="2" type="ORF">TSIB3V08_LOCUS3653</name>
</gene>
<reference evidence="2" key="1">
    <citation type="submission" date="2020-11" db="EMBL/GenBank/DDBJ databases">
        <authorList>
            <person name="Tran Van P."/>
        </authorList>
    </citation>
    <scope>NUCLEOTIDE SEQUENCE</scope>
</reference>
<sequence>MVGVSSKKLFLSRHMCVVAPLSTHHTSSLLVNFAQRVLTEDDVNVTISSAAAWVYQHALKACNKRRNEIKKLLEEEEKRKQALSMDSARSAVNHSSIWMSEYQDKFNKGCPRMVESKRSLSAPPVKKPIVWRCYS</sequence>
<feature type="coiled-coil region" evidence="1">
    <location>
        <begin position="55"/>
        <end position="86"/>
    </location>
</feature>
<protein>
    <submittedName>
        <fullName evidence="2">Uncharacterized protein</fullName>
    </submittedName>
</protein>
<accession>A0A7R9AT16</accession>
<proteinExistence type="predicted"/>
<keyword evidence="1" id="KW-0175">Coiled coil</keyword>
<organism evidence="2">
    <name type="scientific">Timema shepardi</name>
    <name type="common">Walking stick</name>
    <dbReference type="NCBI Taxonomy" id="629360"/>
    <lineage>
        <taxon>Eukaryota</taxon>
        <taxon>Metazoa</taxon>
        <taxon>Ecdysozoa</taxon>
        <taxon>Arthropoda</taxon>
        <taxon>Hexapoda</taxon>
        <taxon>Insecta</taxon>
        <taxon>Pterygota</taxon>
        <taxon>Neoptera</taxon>
        <taxon>Polyneoptera</taxon>
        <taxon>Phasmatodea</taxon>
        <taxon>Timematodea</taxon>
        <taxon>Timematoidea</taxon>
        <taxon>Timematidae</taxon>
        <taxon>Timema</taxon>
    </lineage>
</organism>
<evidence type="ECO:0000256" key="1">
    <source>
        <dbReference type="SAM" id="Coils"/>
    </source>
</evidence>
<dbReference type="AlphaFoldDB" id="A0A7R9AT16"/>
<dbReference type="EMBL" id="OC001234">
    <property type="protein sequence ID" value="CAD7259448.1"/>
    <property type="molecule type" value="Genomic_DNA"/>
</dbReference>
<evidence type="ECO:0000313" key="2">
    <source>
        <dbReference type="EMBL" id="CAD7259448.1"/>
    </source>
</evidence>